<dbReference type="RefSeq" id="WP_145272618.1">
    <property type="nucleotide sequence ID" value="NZ_CP036426.1"/>
</dbReference>
<evidence type="ECO:0000313" key="9">
    <source>
        <dbReference type="EMBL" id="QDV36390.1"/>
    </source>
</evidence>
<dbReference type="InterPro" id="IPR017972">
    <property type="entry name" value="Cyt_P450_CS"/>
</dbReference>
<dbReference type="GO" id="GO:0005506">
    <property type="term" value="F:iron ion binding"/>
    <property type="evidence" value="ECO:0007669"/>
    <property type="project" value="InterPro"/>
</dbReference>
<evidence type="ECO:0000256" key="1">
    <source>
        <dbReference type="ARBA" id="ARBA00010617"/>
    </source>
</evidence>
<comment type="similarity">
    <text evidence="1 8">Belongs to the cytochrome P450 family.</text>
</comment>
<accession>A0A518H6C4</accession>
<organism evidence="9 10">
    <name type="scientific">Tautonia plasticadhaerens</name>
    <dbReference type="NCBI Taxonomy" id="2527974"/>
    <lineage>
        <taxon>Bacteria</taxon>
        <taxon>Pseudomonadati</taxon>
        <taxon>Planctomycetota</taxon>
        <taxon>Planctomycetia</taxon>
        <taxon>Isosphaerales</taxon>
        <taxon>Isosphaeraceae</taxon>
        <taxon>Tautonia</taxon>
    </lineage>
</organism>
<keyword evidence="5 7" id="KW-0408">Iron</keyword>
<dbReference type="InterPro" id="IPR036396">
    <property type="entry name" value="Cyt_P450_sf"/>
</dbReference>
<dbReference type="InterPro" id="IPR001128">
    <property type="entry name" value="Cyt_P450"/>
</dbReference>
<protein>
    <submittedName>
        <fullName evidence="9">Pentalenene oxygenase</fullName>
    </submittedName>
</protein>
<reference evidence="9 10" key="1">
    <citation type="submission" date="2019-02" db="EMBL/GenBank/DDBJ databases">
        <title>Deep-cultivation of Planctomycetes and their phenomic and genomic characterization uncovers novel biology.</title>
        <authorList>
            <person name="Wiegand S."/>
            <person name="Jogler M."/>
            <person name="Boedeker C."/>
            <person name="Pinto D."/>
            <person name="Vollmers J."/>
            <person name="Rivas-Marin E."/>
            <person name="Kohn T."/>
            <person name="Peeters S.H."/>
            <person name="Heuer A."/>
            <person name="Rast P."/>
            <person name="Oberbeckmann S."/>
            <person name="Bunk B."/>
            <person name="Jeske O."/>
            <person name="Meyerdierks A."/>
            <person name="Storesund J.E."/>
            <person name="Kallscheuer N."/>
            <person name="Luecker S."/>
            <person name="Lage O.M."/>
            <person name="Pohl T."/>
            <person name="Merkel B.J."/>
            <person name="Hornburger P."/>
            <person name="Mueller R.-W."/>
            <person name="Bruemmer F."/>
            <person name="Labrenz M."/>
            <person name="Spormann A.M."/>
            <person name="Op den Camp H."/>
            <person name="Overmann J."/>
            <person name="Amann R."/>
            <person name="Jetten M.S.M."/>
            <person name="Mascher T."/>
            <person name="Medema M.H."/>
            <person name="Devos D.P."/>
            <person name="Kaster A.-K."/>
            <person name="Ovreas L."/>
            <person name="Rohde M."/>
            <person name="Galperin M.Y."/>
            <person name="Jogler C."/>
        </authorList>
    </citation>
    <scope>NUCLEOTIDE SEQUENCE [LARGE SCALE GENOMIC DNA]</scope>
    <source>
        <strain evidence="9 10">ElP</strain>
    </source>
</reference>
<dbReference type="GO" id="GO:0020037">
    <property type="term" value="F:heme binding"/>
    <property type="evidence" value="ECO:0007669"/>
    <property type="project" value="InterPro"/>
</dbReference>
<evidence type="ECO:0000256" key="3">
    <source>
        <dbReference type="ARBA" id="ARBA00022723"/>
    </source>
</evidence>
<dbReference type="Proteomes" id="UP000317835">
    <property type="component" value="Chromosome"/>
</dbReference>
<evidence type="ECO:0000256" key="5">
    <source>
        <dbReference type="ARBA" id="ARBA00023004"/>
    </source>
</evidence>
<evidence type="ECO:0000256" key="4">
    <source>
        <dbReference type="ARBA" id="ARBA00023002"/>
    </source>
</evidence>
<keyword evidence="3 7" id="KW-0479">Metal-binding</keyword>
<name>A0A518H6C4_9BACT</name>
<dbReference type="KEGG" id="tpla:ElP_43140"/>
<dbReference type="GO" id="GO:0004497">
    <property type="term" value="F:monooxygenase activity"/>
    <property type="evidence" value="ECO:0007669"/>
    <property type="project" value="UniProtKB-KW"/>
</dbReference>
<evidence type="ECO:0000256" key="2">
    <source>
        <dbReference type="ARBA" id="ARBA00022617"/>
    </source>
</evidence>
<evidence type="ECO:0000256" key="6">
    <source>
        <dbReference type="ARBA" id="ARBA00023033"/>
    </source>
</evidence>
<proteinExistence type="inferred from homology"/>
<dbReference type="Gene3D" id="1.10.630.10">
    <property type="entry name" value="Cytochrome P450"/>
    <property type="match status" value="1"/>
</dbReference>
<keyword evidence="10" id="KW-1185">Reference proteome</keyword>
<dbReference type="EMBL" id="CP036426">
    <property type="protein sequence ID" value="QDV36390.1"/>
    <property type="molecule type" value="Genomic_DNA"/>
</dbReference>
<dbReference type="PANTHER" id="PTHR24291">
    <property type="entry name" value="CYTOCHROME P450 FAMILY 4"/>
    <property type="match status" value="1"/>
</dbReference>
<keyword evidence="2 7" id="KW-0349">Heme</keyword>
<dbReference type="AlphaFoldDB" id="A0A518H6C4"/>
<evidence type="ECO:0000256" key="8">
    <source>
        <dbReference type="RuleBase" id="RU000461"/>
    </source>
</evidence>
<evidence type="ECO:0000256" key="7">
    <source>
        <dbReference type="PIRSR" id="PIRSR602401-1"/>
    </source>
</evidence>
<dbReference type="PRINTS" id="PR00385">
    <property type="entry name" value="P450"/>
</dbReference>
<dbReference type="SUPFAM" id="SSF48264">
    <property type="entry name" value="Cytochrome P450"/>
    <property type="match status" value="1"/>
</dbReference>
<dbReference type="PROSITE" id="PS00086">
    <property type="entry name" value="CYTOCHROME_P450"/>
    <property type="match status" value="1"/>
</dbReference>
<evidence type="ECO:0000313" key="10">
    <source>
        <dbReference type="Proteomes" id="UP000317835"/>
    </source>
</evidence>
<dbReference type="GO" id="GO:0016705">
    <property type="term" value="F:oxidoreductase activity, acting on paired donors, with incorporation or reduction of molecular oxygen"/>
    <property type="evidence" value="ECO:0007669"/>
    <property type="project" value="InterPro"/>
</dbReference>
<feature type="binding site" description="axial binding residue" evidence="7">
    <location>
        <position position="391"/>
    </location>
    <ligand>
        <name>heme</name>
        <dbReference type="ChEBI" id="CHEBI:30413"/>
    </ligand>
    <ligandPart>
        <name>Fe</name>
        <dbReference type="ChEBI" id="CHEBI:18248"/>
    </ligandPart>
</feature>
<dbReference type="CDD" id="cd20620">
    <property type="entry name" value="CYP132-like"/>
    <property type="match status" value="1"/>
</dbReference>
<keyword evidence="4 8" id="KW-0560">Oxidoreductase</keyword>
<keyword evidence="6 8" id="KW-0503">Monooxygenase</keyword>
<sequence>MVRPKKTPGPRGSPLVGNTLQYMRDPLGFLAGVAHEHGDVARLRLAGLDCCLLGHPDDIEAVLRRRHQDYKKDRLTQRLVPLVGYGLLTSEGDFWRRQRKLVQPAFSHRQVERYAGVMVGHTERMLTAWEDGRGRDIHAEMSTLALAIVAETLFAADVEGEAKAVSEALDVLTTYFMSPLSIFPLRGYLPLPSTVRFRRAVRRVDEVLYGIIERRRRSGHDSGDLLGRLLAAQDDEGVGMTDRQLRDEAVTLFLAGHETTALALTYALVLLAGHPDAQERLAAEVDEVLGDRPATTGDVPELRYTGWVVREAMRLYPPAWMIGREALADCEFGGHHVAAGTQLLMAQWVVHRDPRWFDEPEDFRPERWDGELERRLSRGAYFPFGDGPRICIGQHFAMLEAVLVLATVVRRYRLSPASDEPLTLIPSVTLRPRGGVRLVAHERRAAARPASRA</sequence>
<gene>
    <name evidence="9" type="primary">ptlI_2</name>
    <name evidence="9" type="ORF">ElP_43140</name>
</gene>
<dbReference type="PANTHER" id="PTHR24291:SF50">
    <property type="entry name" value="BIFUNCTIONAL ALBAFLAVENONE MONOOXYGENASE_TERPENE SYNTHASE"/>
    <property type="match status" value="1"/>
</dbReference>
<dbReference type="Pfam" id="PF00067">
    <property type="entry name" value="p450"/>
    <property type="match status" value="1"/>
</dbReference>
<dbReference type="OrthoDB" id="9789468at2"/>
<dbReference type="InterPro" id="IPR050196">
    <property type="entry name" value="Cytochrome_P450_Monoox"/>
</dbReference>
<dbReference type="InterPro" id="IPR002401">
    <property type="entry name" value="Cyt_P450_E_grp-I"/>
</dbReference>
<comment type="cofactor">
    <cofactor evidence="7">
        <name>heme</name>
        <dbReference type="ChEBI" id="CHEBI:30413"/>
    </cofactor>
</comment>
<dbReference type="PRINTS" id="PR00463">
    <property type="entry name" value="EP450I"/>
</dbReference>